<evidence type="ECO:0008006" key="3">
    <source>
        <dbReference type="Google" id="ProtNLM"/>
    </source>
</evidence>
<keyword evidence="2" id="KW-1185">Reference proteome</keyword>
<sequence>MRRLSLFALVVFLVAAPDAVAMIQLDRGIAGARLGASRADVRAALGKPAKVAGGRNEFGPWVRYTYDGGLRVFFQGRSNVTSVQTTGLGDRTAKGVGVGSTEADVTANVPGVECETFETIRSCHTGDLAPGKRVTDFLITDGKVARITVGIVID</sequence>
<evidence type="ECO:0000313" key="2">
    <source>
        <dbReference type="Proteomes" id="UP001147700"/>
    </source>
</evidence>
<reference evidence="1" key="1">
    <citation type="submission" date="2022-10" db="EMBL/GenBank/DDBJ databases">
        <title>The WGS of Solirubrobacter sp. CPCC 204708.</title>
        <authorList>
            <person name="Jiang Z."/>
        </authorList>
    </citation>
    <scope>NUCLEOTIDE SEQUENCE</scope>
    <source>
        <strain evidence="1">CPCC 204708</strain>
    </source>
</reference>
<gene>
    <name evidence="1" type="ORF">OJ962_32610</name>
</gene>
<evidence type="ECO:0000313" key="1">
    <source>
        <dbReference type="EMBL" id="MDA0142271.1"/>
    </source>
</evidence>
<name>A0ABT4RUL1_9ACTN</name>
<dbReference type="Proteomes" id="UP001147700">
    <property type="component" value="Unassembled WGS sequence"/>
</dbReference>
<comment type="caution">
    <text evidence="1">The sequence shown here is derived from an EMBL/GenBank/DDBJ whole genome shotgun (WGS) entry which is preliminary data.</text>
</comment>
<accession>A0ABT4RUL1</accession>
<dbReference type="RefSeq" id="WP_202955565.1">
    <property type="nucleotide sequence ID" value="NZ_JAPCID010000081.1"/>
</dbReference>
<dbReference type="EMBL" id="JAPCID010000081">
    <property type="protein sequence ID" value="MDA0142271.1"/>
    <property type="molecule type" value="Genomic_DNA"/>
</dbReference>
<protein>
    <recommendedName>
        <fullName evidence="3">Outer membrane protein assembly factor BamE</fullName>
    </recommendedName>
</protein>
<organism evidence="1 2">
    <name type="scientific">Solirubrobacter deserti</name>
    <dbReference type="NCBI Taxonomy" id="2282478"/>
    <lineage>
        <taxon>Bacteria</taxon>
        <taxon>Bacillati</taxon>
        <taxon>Actinomycetota</taxon>
        <taxon>Thermoleophilia</taxon>
        <taxon>Solirubrobacterales</taxon>
        <taxon>Solirubrobacteraceae</taxon>
        <taxon>Solirubrobacter</taxon>
    </lineage>
</organism>
<proteinExistence type="predicted"/>